<protein>
    <submittedName>
        <fullName evidence="2">DUF927 domain-containing protein</fullName>
    </submittedName>
</protein>
<organism evidence="2 3">
    <name type="scientific">Buttiauxella warmboldiae</name>
    <dbReference type="NCBI Taxonomy" id="82993"/>
    <lineage>
        <taxon>Bacteria</taxon>
        <taxon>Pseudomonadati</taxon>
        <taxon>Pseudomonadota</taxon>
        <taxon>Gammaproteobacteria</taxon>
        <taxon>Enterobacterales</taxon>
        <taxon>Enterobacteriaceae</taxon>
        <taxon>Buttiauxella</taxon>
    </lineage>
</organism>
<accession>A0A3N5EBU3</accession>
<comment type="caution">
    <text evidence="2">The sequence shown here is derived from an EMBL/GenBank/DDBJ whole genome shotgun (WGS) entry which is preliminary data.</text>
</comment>
<dbReference type="Proteomes" id="UP000268615">
    <property type="component" value="Unassembled WGS sequence"/>
</dbReference>
<keyword evidence="3" id="KW-1185">Reference proteome</keyword>
<dbReference type="OrthoDB" id="784829at2"/>
<sequence length="702" mass="78422">MKRAPYLKQQSLDRHLEVVIIAGNMAWETARTWREHPDREDNIPPVVLGPDELPHLDSMHIIEEGTYYACVVRAGEISEKALLQIAQKLAQAGVVMARLLSPEGDLLENWSRQLEQLYNEKPANNALPEGFRLTDDALWYDKVVERRDGETETQPQRICSPLQVTAICCDNHDSNFGRLLEWHTTTGQIRRWAMPMEMLSGSGEELRRVLLANGLTYIATRPGQRALLCDYISRSVPERRVICVERIGWHNGVYVLPDTVIGLGSDGVMLQSSQYRPTDFARSGTLQEWQAQIAALCTGNSRLIFAICCALAAPLLRLVGMDGGGFHLRGESTDGKTTVMKVAASVCGGPDYWHSWRATGNALEGTASRHNDALLPLDELREVDPHEAGMIAYMLANGQGKGRARTDGEVRQRKQWRLLFLSTGELSLTEHADRAGERTYAGMDVRMVQIPSNTGNYGAFEELHDFTSGQQFADELCERVNHYHGTALHAWLASLTDDVEETTAFARELLRRYRAALTPEEAGNQVQRIAARFALLAVAGEMATEYGITGWREGTAYAAVQNCLCAWLQERGHTANQEDAGVMAQIKRFITAHQYSRFASWDTPDRPQNMVGFRKVEKDPLTGEEHTLFLILPEGWKEICRGFNPGKAAKLCAEAGWLQRGNDGKLQIQLRLPDIGRARVYRLTSAIFNVSSSPPDAAQEHE</sequence>
<feature type="domain" description="DUF927" evidence="1">
    <location>
        <begin position="131"/>
        <end position="414"/>
    </location>
</feature>
<evidence type="ECO:0000259" key="1">
    <source>
        <dbReference type="Pfam" id="PF06048"/>
    </source>
</evidence>
<dbReference type="EMBL" id="RPOH01000033">
    <property type="protein sequence ID" value="RPH28332.1"/>
    <property type="molecule type" value="Genomic_DNA"/>
</dbReference>
<gene>
    <name evidence="2" type="ORF">EHN07_09655</name>
</gene>
<evidence type="ECO:0000313" key="3">
    <source>
        <dbReference type="Proteomes" id="UP000268615"/>
    </source>
</evidence>
<dbReference type="RefSeq" id="WP_124023947.1">
    <property type="nucleotide sequence ID" value="NZ_RPOH01000033.1"/>
</dbReference>
<dbReference type="Pfam" id="PF06048">
    <property type="entry name" value="DUF927"/>
    <property type="match status" value="1"/>
</dbReference>
<evidence type="ECO:0000313" key="2">
    <source>
        <dbReference type="EMBL" id="RPH28332.1"/>
    </source>
</evidence>
<dbReference type="InterPro" id="IPR009270">
    <property type="entry name" value="DUF927"/>
</dbReference>
<dbReference type="AlphaFoldDB" id="A0A3N5EBU3"/>
<name>A0A3N5EBU3_9ENTR</name>
<proteinExistence type="predicted"/>
<reference evidence="2 3" key="1">
    <citation type="submission" date="2018-11" db="EMBL/GenBank/DDBJ databases">
        <title>Draft genome sequence of Buttiauxella warmboldiae CCUG 35512.</title>
        <authorList>
            <person name="Salva-Serra F."/>
            <person name="Marathe N."/>
            <person name="Moore E."/>
            <person name="Svensson L."/>
            <person name="Engstrom-Jakobsson H."/>
        </authorList>
    </citation>
    <scope>NUCLEOTIDE SEQUENCE [LARGE SCALE GENOMIC DNA]</scope>
    <source>
        <strain evidence="2 3">CCUG 35512</strain>
    </source>
</reference>